<keyword evidence="1" id="KW-0805">Transcription regulation</keyword>
<dbReference type="SMART" id="SM01134">
    <property type="entry name" value="DeoRC"/>
    <property type="match status" value="1"/>
</dbReference>
<evidence type="ECO:0000256" key="2">
    <source>
        <dbReference type="ARBA" id="ARBA00023163"/>
    </source>
</evidence>
<dbReference type="InterPro" id="IPR050313">
    <property type="entry name" value="Carb_Metab_HTH_regulators"/>
</dbReference>
<dbReference type="InterPro" id="IPR014036">
    <property type="entry name" value="DeoR-like_C"/>
</dbReference>
<dbReference type="PROSITE" id="PS51000">
    <property type="entry name" value="HTH_DEOR_2"/>
    <property type="match status" value="1"/>
</dbReference>
<keyword evidence="2" id="KW-0804">Transcription</keyword>
<dbReference type="Proteomes" id="UP000521313">
    <property type="component" value="Unassembled WGS sequence"/>
</dbReference>
<dbReference type="PANTHER" id="PTHR30363:SF44">
    <property type="entry name" value="AGA OPERON TRANSCRIPTIONAL REPRESSOR-RELATED"/>
    <property type="match status" value="1"/>
</dbReference>
<dbReference type="Pfam" id="PF00455">
    <property type="entry name" value="DeoRC"/>
    <property type="match status" value="1"/>
</dbReference>
<dbReference type="GO" id="GO:0003700">
    <property type="term" value="F:DNA-binding transcription factor activity"/>
    <property type="evidence" value="ECO:0007669"/>
    <property type="project" value="InterPro"/>
</dbReference>
<evidence type="ECO:0000313" key="5">
    <source>
        <dbReference type="Proteomes" id="UP000521313"/>
    </source>
</evidence>
<dbReference type="AlphaFoldDB" id="A0A7W8CZ64"/>
<dbReference type="InterPro" id="IPR036388">
    <property type="entry name" value="WH-like_DNA-bd_sf"/>
</dbReference>
<dbReference type="SUPFAM" id="SSF46785">
    <property type="entry name" value="Winged helix' DNA-binding domain"/>
    <property type="match status" value="1"/>
</dbReference>
<dbReference type="InterPro" id="IPR001034">
    <property type="entry name" value="DeoR_HTH"/>
</dbReference>
<organism evidence="4 5">
    <name type="scientific">Faecalicoccus acidiformans</name>
    <dbReference type="NCBI Taxonomy" id="915173"/>
    <lineage>
        <taxon>Bacteria</taxon>
        <taxon>Bacillati</taxon>
        <taxon>Bacillota</taxon>
        <taxon>Erysipelotrichia</taxon>
        <taxon>Erysipelotrichales</taxon>
        <taxon>Erysipelotrichaceae</taxon>
        <taxon>Faecalicoccus</taxon>
    </lineage>
</organism>
<gene>
    <name evidence="4" type="ORF">HNQ43_000271</name>
</gene>
<dbReference type="Gene3D" id="3.40.50.1360">
    <property type="match status" value="1"/>
</dbReference>
<evidence type="ECO:0000313" key="4">
    <source>
        <dbReference type="EMBL" id="MBB5184236.1"/>
    </source>
</evidence>
<dbReference type="Pfam" id="PF08220">
    <property type="entry name" value="HTH_DeoR"/>
    <property type="match status" value="1"/>
</dbReference>
<dbReference type="SMART" id="SM00420">
    <property type="entry name" value="HTH_DEOR"/>
    <property type="match status" value="1"/>
</dbReference>
<dbReference type="EMBL" id="JACHHD010000002">
    <property type="protein sequence ID" value="MBB5184236.1"/>
    <property type="molecule type" value="Genomic_DNA"/>
</dbReference>
<name>A0A7W8CZ64_9FIRM</name>
<accession>A0A7W8CZ64</accession>
<dbReference type="PRINTS" id="PR00037">
    <property type="entry name" value="HTHLACR"/>
</dbReference>
<feature type="domain" description="HTH deoR-type" evidence="3">
    <location>
        <begin position="3"/>
        <end position="58"/>
    </location>
</feature>
<protein>
    <submittedName>
        <fullName evidence="4">DeoR family fructose operon transcriptional repressor</fullName>
    </submittedName>
</protein>
<proteinExistence type="predicted"/>
<dbReference type="SUPFAM" id="SSF100950">
    <property type="entry name" value="NagB/RpiA/CoA transferase-like"/>
    <property type="match status" value="1"/>
</dbReference>
<sequence length="257" mass="29393">MLTEERLIRIMDQLREKSFVSIKDLMETLDVSRSSIMRDLQELEEQHLIRRVRGGASIVDTSTLLTRYNEPAVMFKEDTYKEAKKMICQNALKVIKDGDCIFVDSGTTPLGLIEGLRYRDIEMVTSNTYLLQKLPLDFKGQIYLLGGEFSKKYDTSYGSMTLDLIEHFHFDACFMTANGVDLESQEVMAFDLNVAGIKKAVLKRSEKAYLMADHSKLYTKGFCTWANLSQFTNVFLDTFPQGKPVPQNFVVSEENNL</sequence>
<dbReference type="InterPro" id="IPR037171">
    <property type="entry name" value="NagB/RpiA_transferase-like"/>
</dbReference>
<evidence type="ECO:0000259" key="3">
    <source>
        <dbReference type="PROSITE" id="PS51000"/>
    </source>
</evidence>
<dbReference type="InterPro" id="IPR036390">
    <property type="entry name" value="WH_DNA-bd_sf"/>
</dbReference>
<dbReference type="RefSeq" id="WP_183374036.1">
    <property type="nucleotide sequence ID" value="NZ_JACHHD010000002.1"/>
</dbReference>
<reference evidence="4 5" key="1">
    <citation type="submission" date="2020-08" db="EMBL/GenBank/DDBJ databases">
        <title>Genomic Encyclopedia of Type Strains, Phase IV (KMG-IV): sequencing the most valuable type-strain genomes for metagenomic binning, comparative biology and taxonomic classification.</title>
        <authorList>
            <person name="Goeker M."/>
        </authorList>
    </citation>
    <scope>NUCLEOTIDE SEQUENCE [LARGE SCALE GENOMIC DNA]</scope>
    <source>
        <strain evidence="4 5">DSM 26963</strain>
    </source>
</reference>
<dbReference type="PANTHER" id="PTHR30363">
    <property type="entry name" value="HTH-TYPE TRANSCRIPTIONAL REGULATOR SRLR-RELATED"/>
    <property type="match status" value="1"/>
</dbReference>
<dbReference type="Gene3D" id="1.10.10.10">
    <property type="entry name" value="Winged helix-like DNA-binding domain superfamily/Winged helix DNA-binding domain"/>
    <property type="match status" value="1"/>
</dbReference>
<evidence type="ECO:0000256" key="1">
    <source>
        <dbReference type="ARBA" id="ARBA00023015"/>
    </source>
</evidence>
<comment type="caution">
    <text evidence="4">The sequence shown here is derived from an EMBL/GenBank/DDBJ whole genome shotgun (WGS) entry which is preliminary data.</text>
</comment>